<name>A0A3R9EER6_9BACI</name>
<protein>
    <submittedName>
        <fullName evidence="1">Uncharacterized protein</fullName>
    </submittedName>
</protein>
<comment type="caution">
    <text evidence="1">The sequence shown here is derived from an EMBL/GenBank/DDBJ whole genome shotgun (WGS) entry which is preliminary data.</text>
</comment>
<reference evidence="2" key="1">
    <citation type="submission" date="2018-12" db="EMBL/GenBank/DDBJ databases">
        <title>Bacillus chawlae sp. nov., Bacillus glennii sp. nov., and Bacillus saganii sp. nov. Isolated from the Vehicle Assembly Building at Kennedy Space Center where the Viking Spacecraft were Assembled.</title>
        <authorList>
            <person name="Seuylemezian A."/>
            <person name="Vaishampayan P."/>
        </authorList>
    </citation>
    <scope>NUCLEOTIDE SEQUENCE [LARGE SCALE GENOMIC DNA]</scope>
    <source>
        <strain evidence="2">DSM 13966</strain>
    </source>
</reference>
<evidence type="ECO:0000313" key="2">
    <source>
        <dbReference type="Proteomes" id="UP000279911"/>
    </source>
</evidence>
<gene>
    <name evidence="1" type="ORF">EJA10_03965</name>
</gene>
<accession>A0A3R9EER6</accession>
<dbReference type="EMBL" id="RSFW01000006">
    <property type="protein sequence ID" value="RSD28739.1"/>
    <property type="molecule type" value="Genomic_DNA"/>
</dbReference>
<evidence type="ECO:0000313" key="1">
    <source>
        <dbReference type="EMBL" id="RSD28739.1"/>
    </source>
</evidence>
<proteinExistence type="predicted"/>
<dbReference type="AlphaFoldDB" id="A0A3R9EER6"/>
<dbReference type="RefSeq" id="WP_170169056.1">
    <property type="nucleotide sequence ID" value="NZ_RSFW01000006.1"/>
</dbReference>
<organism evidence="1 2">
    <name type="scientific">Mesobacillus subterraneus</name>
    <dbReference type="NCBI Taxonomy" id="285983"/>
    <lineage>
        <taxon>Bacteria</taxon>
        <taxon>Bacillati</taxon>
        <taxon>Bacillota</taxon>
        <taxon>Bacilli</taxon>
        <taxon>Bacillales</taxon>
        <taxon>Bacillaceae</taxon>
        <taxon>Mesobacillus</taxon>
    </lineage>
</organism>
<dbReference type="Proteomes" id="UP000279911">
    <property type="component" value="Unassembled WGS sequence"/>
</dbReference>
<sequence>MTRLSHELNGELPLAAFFSYGEKRELLPGCPNGIKTCPSGIKSSATGVIRRADYKVLVNVEEFHKFKSKVNERIKNN</sequence>